<sequence>MKWVTRERPKTDRIACPWLIRRFIDPDAQILYVPADQVLAVAEREGAHSFDASGAEFTHRGDRCTFEVFIDHYGLADDPALMRLAAVVHAADIRADLSSHPIGFGLYAIGVGGLEAESDDQRLLERGSFVYDALYAWCTRPDSHSWPRP</sequence>
<dbReference type="EMBL" id="CP115450">
    <property type="protein sequence ID" value="WBP85123.1"/>
    <property type="molecule type" value="Genomic_DNA"/>
</dbReference>
<name>A0ABY7PXG4_9ACTN</name>
<gene>
    <name evidence="2" type="ORF">O1G21_04160</name>
</gene>
<reference evidence="3" key="1">
    <citation type="submission" date="2022-12" db="EMBL/GenBank/DDBJ databases">
        <authorList>
            <person name="Mo P."/>
        </authorList>
    </citation>
    <scope>NUCLEOTIDE SEQUENCE [LARGE SCALE GENOMIC DNA]</scope>
    <source>
        <strain evidence="3">HUAS 3-15</strain>
    </source>
</reference>
<keyword evidence="3" id="KW-1185">Reference proteome</keyword>
<evidence type="ECO:0000259" key="1">
    <source>
        <dbReference type="Pfam" id="PF09828"/>
    </source>
</evidence>
<evidence type="ECO:0000313" key="2">
    <source>
        <dbReference type="EMBL" id="WBP85123.1"/>
    </source>
</evidence>
<proteinExistence type="predicted"/>
<organism evidence="2 3">
    <name type="scientific">Kitasatospora cathayae</name>
    <dbReference type="NCBI Taxonomy" id="3004092"/>
    <lineage>
        <taxon>Bacteria</taxon>
        <taxon>Bacillati</taxon>
        <taxon>Actinomycetota</taxon>
        <taxon>Actinomycetes</taxon>
        <taxon>Kitasatosporales</taxon>
        <taxon>Streptomycetaceae</taxon>
        <taxon>Kitasatospora</taxon>
    </lineage>
</organism>
<dbReference type="InterPro" id="IPR018634">
    <property type="entry name" value="ChrB_C"/>
</dbReference>
<feature type="domain" description="ChrB C-terminal" evidence="1">
    <location>
        <begin position="3"/>
        <end position="138"/>
    </location>
</feature>
<dbReference type="Pfam" id="PF09828">
    <property type="entry name" value="ChrB_C"/>
    <property type="match status" value="1"/>
</dbReference>
<accession>A0ABY7PXG4</accession>
<evidence type="ECO:0000313" key="3">
    <source>
        <dbReference type="Proteomes" id="UP001212821"/>
    </source>
</evidence>
<dbReference type="Proteomes" id="UP001212821">
    <property type="component" value="Chromosome"/>
</dbReference>
<protein>
    <submittedName>
        <fullName evidence="2">Chromate resistance protein</fullName>
    </submittedName>
</protein>
<dbReference type="RefSeq" id="WP_270140858.1">
    <property type="nucleotide sequence ID" value="NZ_CP115450.1"/>
</dbReference>